<keyword evidence="3 7" id="KW-0732">Signal</keyword>
<evidence type="ECO:0000256" key="4">
    <source>
        <dbReference type="ARBA" id="ARBA00023139"/>
    </source>
</evidence>
<feature type="domain" description="Ionotropic glutamate receptor C-terminal" evidence="9">
    <location>
        <begin position="41"/>
        <end position="265"/>
    </location>
</feature>
<dbReference type="GO" id="GO:0016020">
    <property type="term" value="C:membrane"/>
    <property type="evidence" value="ECO:0007669"/>
    <property type="project" value="InterPro"/>
</dbReference>
<organism evidence="10 11">
    <name type="scientific">Peribacillus simplex</name>
    <dbReference type="NCBI Taxonomy" id="1478"/>
    <lineage>
        <taxon>Bacteria</taxon>
        <taxon>Bacillati</taxon>
        <taxon>Bacillota</taxon>
        <taxon>Bacilli</taxon>
        <taxon>Bacillales</taxon>
        <taxon>Bacillaceae</taxon>
        <taxon>Peribacillus</taxon>
    </lineage>
</organism>
<dbReference type="InterPro" id="IPR001320">
    <property type="entry name" value="Iontro_rcpt_C"/>
</dbReference>
<dbReference type="Proteomes" id="UP000064189">
    <property type="component" value="Unassembled WGS sequence"/>
</dbReference>
<comment type="subcellular location">
    <subcellularLocation>
        <location evidence="1">Cell envelope</location>
    </subcellularLocation>
</comment>
<dbReference type="PROSITE" id="PS01039">
    <property type="entry name" value="SBP_BACTERIAL_3"/>
    <property type="match status" value="1"/>
</dbReference>
<keyword evidence="4" id="KW-0564">Palmitate</keyword>
<evidence type="ECO:0000256" key="3">
    <source>
        <dbReference type="ARBA" id="ARBA00022729"/>
    </source>
</evidence>
<dbReference type="PANTHER" id="PTHR35936:SF17">
    <property type="entry name" value="ARGININE-BINDING EXTRACELLULAR PROTEIN ARTP"/>
    <property type="match status" value="1"/>
</dbReference>
<proteinExistence type="inferred from homology"/>
<evidence type="ECO:0000259" key="8">
    <source>
        <dbReference type="SMART" id="SM00062"/>
    </source>
</evidence>
<dbReference type="GO" id="GO:0030313">
    <property type="term" value="C:cell envelope"/>
    <property type="evidence" value="ECO:0007669"/>
    <property type="project" value="UniProtKB-SubCell"/>
</dbReference>
<feature type="chain" id="PRO_5038872342" evidence="7">
    <location>
        <begin position="22"/>
        <end position="269"/>
    </location>
</feature>
<dbReference type="PROSITE" id="PS51257">
    <property type="entry name" value="PROKAR_LIPOPROTEIN"/>
    <property type="match status" value="1"/>
</dbReference>
<dbReference type="SMART" id="SM00062">
    <property type="entry name" value="PBPb"/>
    <property type="match status" value="1"/>
</dbReference>
<evidence type="ECO:0000256" key="2">
    <source>
        <dbReference type="ARBA" id="ARBA00010333"/>
    </source>
</evidence>
<dbReference type="EMBL" id="LNNH01000055">
    <property type="protein sequence ID" value="KWW11446.1"/>
    <property type="molecule type" value="Genomic_DNA"/>
</dbReference>
<dbReference type="PANTHER" id="PTHR35936">
    <property type="entry name" value="MEMBRANE-BOUND LYTIC MUREIN TRANSGLYCOSYLASE F"/>
    <property type="match status" value="1"/>
</dbReference>
<keyword evidence="11" id="KW-1185">Reference proteome</keyword>
<dbReference type="SMART" id="SM00079">
    <property type="entry name" value="PBPe"/>
    <property type="match status" value="1"/>
</dbReference>
<reference evidence="10 11" key="1">
    <citation type="submission" date="2015-11" db="EMBL/GenBank/DDBJ databases">
        <title>Genome Sequence of Bacillus simplex strain VanAntwerpen2.</title>
        <authorList>
            <person name="Couger M.B."/>
        </authorList>
    </citation>
    <scope>NUCLEOTIDE SEQUENCE [LARGE SCALE GENOMIC DNA]</scope>
    <source>
        <strain evidence="10 11">VanAntwerpen02</strain>
    </source>
</reference>
<evidence type="ECO:0000256" key="6">
    <source>
        <dbReference type="RuleBase" id="RU003744"/>
    </source>
</evidence>
<comment type="similarity">
    <text evidence="2 6">Belongs to the bacterial solute-binding protein 3 family.</text>
</comment>
<keyword evidence="5" id="KW-0449">Lipoprotein</keyword>
<feature type="domain" description="Solute-binding protein family 3/N-terminal" evidence="8">
    <location>
        <begin position="41"/>
        <end position="266"/>
    </location>
</feature>
<accession>A0A109MSR3</accession>
<dbReference type="RefSeq" id="WP_061144384.1">
    <property type="nucleotide sequence ID" value="NZ_LNNH01000055.1"/>
</dbReference>
<evidence type="ECO:0000259" key="9">
    <source>
        <dbReference type="SMART" id="SM00079"/>
    </source>
</evidence>
<protein>
    <submittedName>
        <fullName evidence="10">ABC transporter substrate-binding protein</fullName>
    </submittedName>
</protein>
<dbReference type="Pfam" id="PF00497">
    <property type="entry name" value="SBP_bac_3"/>
    <property type="match status" value="1"/>
</dbReference>
<sequence>MKLKKQLALLLATVLLVGILAACGTSEKEDKSTAGNGDKKVLVMGTSADYPPFEYVETSKSDEIKGFDIDIAKAIGKKLGYEVQVKDIDFNSLVPALENKSIDFVISGMTPTEKREQSVDFSDIYYTAKNMIITTQDSKIKTAEDLKGKTVGVQLASIQETLATDLNKDKSLGMKIEKRNRIPEVVQEMSTGRFDAVIMEDTVAKGYLKDNKDLVGYLIKSDEQDAGSAIAFQKGSKLTDQFNAELKKMEDNGEMEKLILKWFGGSETE</sequence>
<dbReference type="Gene3D" id="3.40.190.10">
    <property type="entry name" value="Periplasmic binding protein-like II"/>
    <property type="match status" value="2"/>
</dbReference>
<comment type="caution">
    <text evidence="10">The sequence shown here is derived from an EMBL/GenBank/DDBJ whole genome shotgun (WGS) entry which is preliminary data.</text>
</comment>
<evidence type="ECO:0000313" key="10">
    <source>
        <dbReference type="EMBL" id="KWW11446.1"/>
    </source>
</evidence>
<feature type="signal peptide" evidence="7">
    <location>
        <begin position="1"/>
        <end position="21"/>
    </location>
</feature>
<dbReference type="GO" id="GO:0015276">
    <property type="term" value="F:ligand-gated monoatomic ion channel activity"/>
    <property type="evidence" value="ECO:0007669"/>
    <property type="project" value="InterPro"/>
</dbReference>
<evidence type="ECO:0000256" key="5">
    <source>
        <dbReference type="ARBA" id="ARBA00023288"/>
    </source>
</evidence>
<dbReference type="InterPro" id="IPR001638">
    <property type="entry name" value="Solute-binding_3/MltF_N"/>
</dbReference>
<evidence type="ECO:0000256" key="7">
    <source>
        <dbReference type="SAM" id="SignalP"/>
    </source>
</evidence>
<dbReference type="AlphaFoldDB" id="A0A109MSR3"/>
<evidence type="ECO:0000313" key="11">
    <source>
        <dbReference type="Proteomes" id="UP000064189"/>
    </source>
</evidence>
<gene>
    <name evidence="10" type="ORF">AS888_02665</name>
</gene>
<dbReference type="SUPFAM" id="SSF53850">
    <property type="entry name" value="Periplasmic binding protein-like II"/>
    <property type="match status" value="1"/>
</dbReference>
<evidence type="ECO:0000256" key="1">
    <source>
        <dbReference type="ARBA" id="ARBA00004196"/>
    </source>
</evidence>
<dbReference type="InterPro" id="IPR018313">
    <property type="entry name" value="SBP_3_CS"/>
</dbReference>
<name>A0A109MSR3_9BACI</name>